<evidence type="ECO:0000256" key="3">
    <source>
        <dbReference type="ARBA" id="ARBA00012824"/>
    </source>
</evidence>
<dbReference type="PANTHER" id="PTHR42839">
    <property type="entry name" value="ISOCHORISMATE SYNTHASE ENTC"/>
    <property type="match status" value="1"/>
</dbReference>
<dbReference type="AlphaFoldDB" id="A0A0P6YLU6"/>
<dbReference type="InterPro" id="IPR015890">
    <property type="entry name" value="Chorismate_C"/>
</dbReference>
<dbReference type="SUPFAM" id="SSF56322">
    <property type="entry name" value="ADC synthase"/>
    <property type="match status" value="1"/>
</dbReference>
<dbReference type="InterPro" id="IPR004561">
    <property type="entry name" value="IsoChor_synthase"/>
</dbReference>
<dbReference type="PANTHER" id="PTHR42839:SF2">
    <property type="entry name" value="ISOCHORISMATE SYNTHASE ENTC"/>
    <property type="match status" value="1"/>
</dbReference>
<dbReference type="Proteomes" id="UP000050277">
    <property type="component" value="Unassembled WGS sequence"/>
</dbReference>
<evidence type="ECO:0000313" key="7">
    <source>
        <dbReference type="EMBL" id="KPL91060.1"/>
    </source>
</evidence>
<evidence type="ECO:0000313" key="8">
    <source>
        <dbReference type="Proteomes" id="UP000050277"/>
    </source>
</evidence>
<dbReference type="PATRIC" id="fig|70996.4.peg.5437"/>
<dbReference type="NCBIfam" id="TIGR00543">
    <property type="entry name" value="isochor_syn"/>
    <property type="match status" value="1"/>
</dbReference>
<dbReference type="GO" id="GO:0008909">
    <property type="term" value="F:isochorismate synthase activity"/>
    <property type="evidence" value="ECO:0007669"/>
    <property type="project" value="UniProtKB-EC"/>
</dbReference>
<dbReference type="NCBIfam" id="NF005380">
    <property type="entry name" value="PRK06923.1"/>
    <property type="match status" value="1"/>
</dbReference>
<dbReference type="OrthoDB" id="9803598at2"/>
<proteinExistence type="inferred from homology"/>
<evidence type="ECO:0000256" key="2">
    <source>
        <dbReference type="ARBA" id="ARBA00005297"/>
    </source>
</evidence>
<dbReference type="EMBL" id="LGKP01000008">
    <property type="protein sequence ID" value="KPL91060.1"/>
    <property type="molecule type" value="Genomic_DNA"/>
</dbReference>
<keyword evidence="4 7" id="KW-0413">Isomerase</keyword>
<dbReference type="EC" id="5.4.4.2" evidence="3"/>
<comment type="catalytic activity">
    <reaction evidence="1">
        <text>chorismate = isochorismate</text>
        <dbReference type="Rhea" id="RHEA:18985"/>
        <dbReference type="ChEBI" id="CHEBI:29748"/>
        <dbReference type="ChEBI" id="CHEBI:29780"/>
        <dbReference type="EC" id="5.4.4.2"/>
    </reaction>
</comment>
<reference evidence="7 8" key="1">
    <citation type="submission" date="2015-07" db="EMBL/GenBank/DDBJ databases">
        <title>Whole genome sequence of Herpetosiphon geysericola DSM 7119.</title>
        <authorList>
            <person name="Hemp J."/>
            <person name="Ward L.M."/>
            <person name="Pace L.A."/>
            <person name="Fischer W.W."/>
        </authorList>
    </citation>
    <scope>NUCLEOTIDE SEQUENCE [LARGE SCALE GENOMIC DNA]</scope>
    <source>
        <strain evidence="7 8">DSM 7119</strain>
    </source>
</reference>
<gene>
    <name evidence="7" type="ORF">SE18_04760</name>
</gene>
<evidence type="ECO:0000256" key="5">
    <source>
        <dbReference type="ARBA" id="ARBA00041564"/>
    </source>
</evidence>
<sequence>MSSFEQERLRESAWQLLDTYQAESAFFFASPNHTLLAQLSYVDLISQTALPELEQRVHEALQRAERSGEVNPVVVGALPFAPDAAAYLALPSRVAWAGPLHAEAQPYWHNQRLPHCTIEPMPAPEHYKRGVAQALAKMQAGDLQKVVLSRSLQLTADAPLDVNLILASLARNNKTGYTFAVPLPTRRALVGASPELLLARNGNQVIANPLAGSIPRSSDPEEDARRAAGLLVSAKDLHEHKVVVDAVAAALELFCSNLEVPAPTVISTATMWHLSTTLVGELKPDAPSSLGLALALHPTPAVCGTPTEAARAAIREIEPFDRGFFTGMVGWCNAQGDGEWIVTIRCAEVVDQSLRLFAGAGVVLGSTPEAELAETGAKFRTMLLAMGLDSEGEVA</sequence>
<evidence type="ECO:0000256" key="1">
    <source>
        <dbReference type="ARBA" id="ARBA00000799"/>
    </source>
</evidence>
<accession>A0A0P6YLU6</accession>
<dbReference type="Gene3D" id="3.60.120.10">
    <property type="entry name" value="Anthranilate synthase"/>
    <property type="match status" value="1"/>
</dbReference>
<keyword evidence="8" id="KW-1185">Reference proteome</keyword>
<protein>
    <recommendedName>
        <fullName evidence="3">isochorismate synthase</fullName>
        <ecNumber evidence="3">5.4.4.2</ecNumber>
    </recommendedName>
    <alternativeName>
        <fullName evidence="5">Isochorismate mutase</fullName>
    </alternativeName>
</protein>
<evidence type="ECO:0000256" key="4">
    <source>
        <dbReference type="ARBA" id="ARBA00023235"/>
    </source>
</evidence>
<dbReference type="RefSeq" id="WP_054533270.1">
    <property type="nucleotide sequence ID" value="NZ_LGKP01000008.1"/>
</dbReference>
<dbReference type="InterPro" id="IPR005801">
    <property type="entry name" value="ADC_synthase"/>
</dbReference>
<name>A0A0P6YLU6_9CHLR</name>
<dbReference type="GO" id="GO:0009697">
    <property type="term" value="P:salicylic acid biosynthetic process"/>
    <property type="evidence" value="ECO:0007669"/>
    <property type="project" value="TreeGrafter"/>
</dbReference>
<dbReference type="STRING" id="70996.SE18_04760"/>
<feature type="domain" description="Chorismate-utilising enzyme C-terminal" evidence="6">
    <location>
        <begin position="125"/>
        <end position="378"/>
    </location>
</feature>
<organism evidence="7 8">
    <name type="scientific">Herpetosiphon geysericola</name>
    <dbReference type="NCBI Taxonomy" id="70996"/>
    <lineage>
        <taxon>Bacteria</taxon>
        <taxon>Bacillati</taxon>
        <taxon>Chloroflexota</taxon>
        <taxon>Chloroflexia</taxon>
        <taxon>Herpetosiphonales</taxon>
        <taxon>Herpetosiphonaceae</taxon>
        <taxon>Herpetosiphon</taxon>
    </lineage>
</organism>
<comment type="similarity">
    <text evidence="2">Belongs to the isochorismate synthase family.</text>
</comment>
<comment type="caution">
    <text evidence="7">The sequence shown here is derived from an EMBL/GenBank/DDBJ whole genome shotgun (WGS) entry which is preliminary data.</text>
</comment>
<dbReference type="Pfam" id="PF00425">
    <property type="entry name" value="Chorismate_bind"/>
    <property type="match status" value="1"/>
</dbReference>
<evidence type="ECO:0000259" key="6">
    <source>
        <dbReference type="Pfam" id="PF00425"/>
    </source>
</evidence>